<feature type="chain" id="PRO_5047280427" description="Secreted protein" evidence="1">
    <location>
        <begin position="28"/>
        <end position="213"/>
    </location>
</feature>
<keyword evidence="3" id="KW-1185">Reference proteome</keyword>
<keyword evidence="1" id="KW-0732">Signal</keyword>
<dbReference type="Proteomes" id="UP001501521">
    <property type="component" value="Unassembled WGS sequence"/>
</dbReference>
<feature type="signal peptide" evidence="1">
    <location>
        <begin position="1"/>
        <end position="27"/>
    </location>
</feature>
<proteinExistence type="predicted"/>
<name>A0ABP9F778_9ACTN</name>
<comment type="caution">
    <text evidence="2">The sequence shown here is derived from an EMBL/GenBank/DDBJ whole genome shotgun (WGS) entry which is preliminary data.</text>
</comment>
<reference evidence="3" key="1">
    <citation type="journal article" date="2019" name="Int. J. Syst. Evol. Microbiol.">
        <title>The Global Catalogue of Microorganisms (GCM) 10K type strain sequencing project: providing services to taxonomists for standard genome sequencing and annotation.</title>
        <authorList>
            <consortium name="The Broad Institute Genomics Platform"/>
            <consortium name="The Broad Institute Genome Sequencing Center for Infectious Disease"/>
            <person name="Wu L."/>
            <person name="Ma J."/>
        </authorList>
    </citation>
    <scope>NUCLEOTIDE SEQUENCE [LARGE SCALE GENOMIC DNA]</scope>
    <source>
        <strain evidence="3">JCM 19125</strain>
    </source>
</reference>
<organism evidence="2 3">
    <name type="scientific">Tessaracoccus lubricantis</name>
    <dbReference type="NCBI Taxonomy" id="545543"/>
    <lineage>
        <taxon>Bacteria</taxon>
        <taxon>Bacillati</taxon>
        <taxon>Actinomycetota</taxon>
        <taxon>Actinomycetes</taxon>
        <taxon>Propionibacteriales</taxon>
        <taxon>Propionibacteriaceae</taxon>
        <taxon>Tessaracoccus</taxon>
    </lineage>
</organism>
<evidence type="ECO:0000313" key="2">
    <source>
        <dbReference type="EMBL" id="GAA4895889.1"/>
    </source>
</evidence>
<dbReference type="EMBL" id="BAABLV010000019">
    <property type="protein sequence ID" value="GAA4895889.1"/>
    <property type="molecule type" value="Genomic_DNA"/>
</dbReference>
<evidence type="ECO:0000256" key="1">
    <source>
        <dbReference type="SAM" id="SignalP"/>
    </source>
</evidence>
<evidence type="ECO:0000313" key="3">
    <source>
        <dbReference type="Proteomes" id="UP001501521"/>
    </source>
</evidence>
<gene>
    <name evidence="2" type="ORF">GCM10025789_11860</name>
</gene>
<evidence type="ECO:0008006" key="4">
    <source>
        <dbReference type="Google" id="ProtNLM"/>
    </source>
</evidence>
<accession>A0ABP9F778</accession>
<sequence>MTTRWIGRCVAAGFVLILASAVQPAKADIGPSDSAVLQSAVARANPHVGEDVLSELPTSLLGRSDLYIASDIRPDTVFVDENGTPIPGQTEEETAYAVAACAPKSIAAVAGSGWSPANNANCALVRSNPDVTKTYVKQQNPASSGTACWQGRRFTKTWVSNPPPLTGGYWKYTEGWVSLLCSNTNVTVSWGQVAAYPSVKIMGLSGYWYGQWS</sequence>
<protein>
    <recommendedName>
        <fullName evidence="4">Secreted protein</fullName>
    </recommendedName>
</protein>